<comment type="caution">
    <text evidence="1">The sequence shown here is derived from an EMBL/GenBank/DDBJ whole genome shotgun (WGS) entry which is preliminary data.</text>
</comment>
<evidence type="ECO:0000313" key="1">
    <source>
        <dbReference type="EMBL" id="MFD0870715.1"/>
    </source>
</evidence>
<evidence type="ECO:0000313" key="2">
    <source>
        <dbReference type="Proteomes" id="UP001597120"/>
    </source>
</evidence>
<proteinExistence type="predicted"/>
<accession>A0ABW3DBY3</accession>
<reference evidence="2" key="1">
    <citation type="journal article" date="2019" name="Int. J. Syst. Evol. Microbiol.">
        <title>The Global Catalogue of Microorganisms (GCM) 10K type strain sequencing project: providing services to taxonomists for standard genome sequencing and annotation.</title>
        <authorList>
            <consortium name="The Broad Institute Genomics Platform"/>
            <consortium name="The Broad Institute Genome Sequencing Center for Infectious Disease"/>
            <person name="Wu L."/>
            <person name="Ma J."/>
        </authorList>
    </citation>
    <scope>NUCLEOTIDE SEQUENCE [LARGE SCALE GENOMIC DNA]</scope>
    <source>
        <strain evidence="2">CCUG 57263</strain>
    </source>
</reference>
<sequence>MLASHQTYSNENFDGMDLTRQELKGSRFTRCSFVGARLQELNTESCQFIECNFTSAQLNASTHFRSAFMNSLFWHTNLFMARFEECKMTGSVFEEAQVTGWTPLGGDWSYIHMRHHVLPKTDFSGAKLKEADFYGCNLEMAKFVRADLTRVIFQQARLKGADLREAVVEGIDFTGVNLRGVRMDMLQAVFVARSYGALID</sequence>
<dbReference type="InterPro" id="IPR051082">
    <property type="entry name" value="Pentapeptide-BTB/POZ_domain"/>
</dbReference>
<protein>
    <submittedName>
        <fullName evidence="1">Pentapeptide repeat-containing protein</fullName>
    </submittedName>
</protein>
<dbReference type="SUPFAM" id="SSF141571">
    <property type="entry name" value="Pentapeptide repeat-like"/>
    <property type="match status" value="1"/>
</dbReference>
<dbReference type="Pfam" id="PF00805">
    <property type="entry name" value="Pentapeptide"/>
    <property type="match status" value="3"/>
</dbReference>
<dbReference type="InterPro" id="IPR001646">
    <property type="entry name" value="5peptide_repeat"/>
</dbReference>
<dbReference type="Gene3D" id="2.160.20.80">
    <property type="entry name" value="E3 ubiquitin-protein ligase SopA"/>
    <property type="match status" value="1"/>
</dbReference>
<dbReference type="PANTHER" id="PTHR14136">
    <property type="entry name" value="BTB_POZ DOMAIN-CONTAINING PROTEIN KCTD9"/>
    <property type="match status" value="1"/>
</dbReference>
<keyword evidence="2" id="KW-1185">Reference proteome</keyword>
<dbReference type="PANTHER" id="PTHR14136:SF17">
    <property type="entry name" value="BTB_POZ DOMAIN-CONTAINING PROTEIN KCTD9"/>
    <property type="match status" value="1"/>
</dbReference>
<name>A0ABW3DBY3_9BACL</name>
<dbReference type="EMBL" id="JBHTIU010000054">
    <property type="protein sequence ID" value="MFD0870715.1"/>
    <property type="molecule type" value="Genomic_DNA"/>
</dbReference>
<organism evidence="1 2">
    <name type="scientific">Paenibacillus residui</name>
    <dbReference type="NCBI Taxonomy" id="629724"/>
    <lineage>
        <taxon>Bacteria</taxon>
        <taxon>Bacillati</taxon>
        <taxon>Bacillota</taxon>
        <taxon>Bacilli</taxon>
        <taxon>Bacillales</taxon>
        <taxon>Paenibacillaceae</taxon>
        <taxon>Paenibacillus</taxon>
    </lineage>
</organism>
<gene>
    <name evidence="1" type="ORF">ACFQ03_16290</name>
</gene>
<dbReference type="Proteomes" id="UP001597120">
    <property type="component" value="Unassembled WGS sequence"/>
</dbReference>
<dbReference type="RefSeq" id="WP_144939458.1">
    <property type="nucleotide sequence ID" value="NZ_JBHTIU010000054.1"/>
</dbReference>